<keyword evidence="8 10" id="KW-0464">Manganese</keyword>
<dbReference type="GO" id="GO:0051607">
    <property type="term" value="P:defense response to virus"/>
    <property type="evidence" value="ECO:0007669"/>
    <property type="project" value="UniProtKB-UniRule"/>
</dbReference>
<dbReference type="GO" id="GO:0046872">
    <property type="term" value="F:metal ion binding"/>
    <property type="evidence" value="ECO:0007669"/>
    <property type="project" value="UniProtKB-UniRule"/>
</dbReference>
<keyword evidence="1 10" id="KW-0540">Nuclease</keyword>
<comment type="cofactor">
    <cofactor evidence="10">
        <name>Mg(2+)</name>
        <dbReference type="ChEBI" id="CHEBI:18420"/>
    </cofactor>
    <cofactor evidence="10">
        <name>Mn(2+)</name>
        <dbReference type="ChEBI" id="CHEBI:29035"/>
    </cofactor>
</comment>
<accession>A0A517PAK5</accession>
<dbReference type="InterPro" id="IPR042211">
    <property type="entry name" value="CRISPR-assoc_Cas1_N"/>
</dbReference>
<gene>
    <name evidence="11" type="primary">cas1_2</name>
    <name evidence="10" type="synonym">cas1</name>
    <name evidence="11" type="ORF">CA12_25120</name>
</gene>
<comment type="similarity">
    <text evidence="10">Belongs to the CRISPR-associated endonuclease Cas1 family.</text>
</comment>
<keyword evidence="4 10" id="KW-0378">Hydrolase</keyword>
<dbReference type="Gene3D" id="3.100.10.20">
    <property type="entry name" value="CRISPR-associated endonuclease Cas1, N-terminal domain"/>
    <property type="match status" value="1"/>
</dbReference>
<evidence type="ECO:0000256" key="7">
    <source>
        <dbReference type="ARBA" id="ARBA00023125"/>
    </source>
</evidence>
<dbReference type="Pfam" id="PF01867">
    <property type="entry name" value="Cas_Cas1"/>
    <property type="match status" value="1"/>
</dbReference>
<dbReference type="RefSeq" id="WP_145359238.1">
    <property type="nucleotide sequence ID" value="NZ_CP036265.1"/>
</dbReference>
<keyword evidence="6 10" id="KW-0051">Antiviral defense</keyword>
<keyword evidence="12" id="KW-1185">Reference proteome</keyword>
<evidence type="ECO:0000256" key="10">
    <source>
        <dbReference type="HAMAP-Rule" id="MF_01470"/>
    </source>
</evidence>
<evidence type="ECO:0000256" key="2">
    <source>
        <dbReference type="ARBA" id="ARBA00022723"/>
    </source>
</evidence>
<feature type="binding site" evidence="10">
    <location>
        <position position="183"/>
    </location>
    <ligand>
        <name>Mn(2+)</name>
        <dbReference type="ChEBI" id="CHEBI:29035"/>
    </ligand>
</feature>
<evidence type="ECO:0000256" key="8">
    <source>
        <dbReference type="ARBA" id="ARBA00023211"/>
    </source>
</evidence>
<evidence type="ECO:0000256" key="3">
    <source>
        <dbReference type="ARBA" id="ARBA00022759"/>
    </source>
</evidence>
<dbReference type="NCBIfam" id="TIGR03640">
    <property type="entry name" value="cas1_DVULG"/>
    <property type="match status" value="1"/>
</dbReference>
<evidence type="ECO:0000256" key="4">
    <source>
        <dbReference type="ARBA" id="ARBA00022801"/>
    </source>
</evidence>
<dbReference type="InterPro" id="IPR002729">
    <property type="entry name" value="CRISPR-assoc_Cas1"/>
</dbReference>
<dbReference type="Gene3D" id="1.20.120.920">
    <property type="entry name" value="CRISPR-associated endonuclease Cas1, C-terminal domain"/>
    <property type="match status" value="1"/>
</dbReference>
<organism evidence="11 12">
    <name type="scientific">Alienimonas californiensis</name>
    <dbReference type="NCBI Taxonomy" id="2527989"/>
    <lineage>
        <taxon>Bacteria</taxon>
        <taxon>Pseudomonadati</taxon>
        <taxon>Planctomycetota</taxon>
        <taxon>Planctomycetia</taxon>
        <taxon>Planctomycetales</taxon>
        <taxon>Planctomycetaceae</taxon>
        <taxon>Alienimonas</taxon>
    </lineage>
</organism>
<evidence type="ECO:0000313" key="12">
    <source>
        <dbReference type="Proteomes" id="UP000318741"/>
    </source>
</evidence>
<dbReference type="AlphaFoldDB" id="A0A517PAK5"/>
<dbReference type="OrthoDB" id="9803119at2"/>
<dbReference type="EMBL" id="CP036265">
    <property type="protein sequence ID" value="QDT16410.1"/>
    <property type="molecule type" value="Genomic_DNA"/>
</dbReference>
<keyword evidence="2 10" id="KW-0479">Metal-binding</keyword>
<dbReference type="InterPro" id="IPR042206">
    <property type="entry name" value="CRISPR-assoc_Cas1_C"/>
</dbReference>
<dbReference type="KEGG" id="acaf:CA12_25120"/>
<dbReference type="Proteomes" id="UP000318741">
    <property type="component" value="Chromosome"/>
</dbReference>
<dbReference type="InterPro" id="IPR050646">
    <property type="entry name" value="Cas1"/>
</dbReference>
<dbReference type="GO" id="GO:0004520">
    <property type="term" value="F:DNA endonuclease activity"/>
    <property type="evidence" value="ECO:0007669"/>
    <property type="project" value="InterPro"/>
</dbReference>
<evidence type="ECO:0000256" key="1">
    <source>
        <dbReference type="ARBA" id="ARBA00022722"/>
    </source>
</evidence>
<name>A0A517PAK5_9PLAN</name>
<protein>
    <recommendedName>
        <fullName evidence="10">CRISPR-associated endonuclease Cas1</fullName>
        <ecNumber evidence="10">3.1.-.-</ecNumber>
    </recommendedName>
</protein>
<dbReference type="PANTHER" id="PTHR34353:SF2">
    <property type="entry name" value="CRISPR-ASSOCIATED ENDONUCLEASE CAS1 1"/>
    <property type="match status" value="1"/>
</dbReference>
<dbReference type="GO" id="GO:0003677">
    <property type="term" value="F:DNA binding"/>
    <property type="evidence" value="ECO:0007669"/>
    <property type="project" value="UniProtKB-KW"/>
</dbReference>
<feature type="binding site" evidence="10">
    <location>
        <position position="250"/>
    </location>
    <ligand>
        <name>Mn(2+)</name>
        <dbReference type="ChEBI" id="CHEBI:29035"/>
    </ligand>
</feature>
<evidence type="ECO:0000256" key="9">
    <source>
        <dbReference type="ARBA" id="ARBA00038592"/>
    </source>
</evidence>
<dbReference type="GO" id="GO:0016787">
    <property type="term" value="F:hydrolase activity"/>
    <property type="evidence" value="ECO:0007669"/>
    <property type="project" value="UniProtKB-KW"/>
</dbReference>
<dbReference type="HAMAP" id="MF_01470">
    <property type="entry name" value="Cas1"/>
    <property type="match status" value="1"/>
</dbReference>
<keyword evidence="7 10" id="KW-0238">DNA-binding</keyword>
<feature type="binding site" evidence="10">
    <location>
        <position position="265"/>
    </location>
    <ligand>
        <name>Mn(2+)</name>
        <dbReference type="ChEBI" id="CHEBI:29035"/>
    </ligand>
</feature>
<evidence type="ECO:0000256" key="5">
    <source>
        <dbReference type="ARBA" id="ARBA00022842"/>
    </source>
</evidence>
<evidence type="ECO:0000313" key="11">
    <source>
        <dbReference type="EMBL" id="QDT16410.1"/>
    </source>
</evidence>
<reference evidence="11 12" key="1">
    <citation type="submission" date="2019-02" db="EMBL/GenBank/DDBJ databases">
        <title>Deep-cultivation of Planctomycetes and their phenomic and genomic characterization uncovers novel biology.</title>
        <authorList>
            <person name="Wiegand S."/>
            <person name="Jogler M."/>
            <person name="Boedeker C."/>
            <person name="Pinto D."/>
            <person name="Vollmers J."/>
            <person name="Rivas-Marin E."/>
            <person name="Kohn T."/>
            <person name="Peeters S.H."/>
            <person name="Heuer A."/>
            <person name="Rast P."/>
            <person name="Oberbeckmann S."/>
            <person name="Bunk B."/>
            <person name="Jeske O."/>
            <person name="Meyerdierks A."/>
            <person name="Storesund J.E."/>
            <person name="Kallscheuer N."/>
            <person name="Luecker S."/>
            <person name="Lage O.M."/>
            <person name="Pohl T."/>
            <person name="Merkel B.J."/>
            <person name="Hornburger P."/>
            <person name="Mueller R.-W."/>
            <person name="Bruemmer F."/>
            <person name="Labrenz M."/>
            <person name="Spormann A.M."/>
            <person name="Op den Camp H."/>
            <person name="Overmann J."/>
            <person name="Amann R."/>
            <person name="Jetten M.S.M."/>
            <person name="Mascher T."/>
            <person name="Medema M.H."/>
            <person name="Devos D.P."/>
            <person name="Kaster A.-K."/>
            <person name="Ovreas L."/>
            <person name="Rohde M."/>
            <person name="Galperin M.Y."/>
            <person name="Jogler C."/>
        </authorList>
    </citation>
    <scope>NUCLEOTIDE SEQUENCE [LARGE SCALE GENOMIC DNA]</scope>
    <source>
        <strain evidence="11 12">CA12</strain>
    </source>
</reference>
<comment type="function">
    <text evidence="10">CRISPR (clustered regularly interspaced short palindromic repeat), is an adaptive immune system that provides protection against mobile genetic elements (viruses, transposable elements and conjugative plasmids). CRISPR clusters contain spacers, sequences complementary to antecedent mobile elements, and target invading nucleic acids. CRISPR clusters are transcribed and processed into CRISPR RNA (crRNA). Acts as a dsDNA endonuclease. Involved in the integration of spacer DNA into the CRISPR cassette.</text>
</comment>
<sequence>MKEHLNTLFVTTDGTYLAQDGAAVAVRADGLDAAGEPTGRKETKLRVPLHNLDGICCFGRVGASPQLLGAAAEAGVSVSFLSEHGRLRARVVGFTPGNVLLRRAQYRAADDPAATLAIARSAVLGKVSNCRQVLLRAARDAPDAERAERLRDAARRLETNLHGARRAGHDGAEGATDTLRGVEGEAARTYFAAFGDLLAGDPAFTFAGRSRRPPRDAVNALLSFLYAMLTHDAKSAAESCGLDCQVGFLHRDRPGRPGLALDLIEEFRPLLADRTALTLINRRQVRPGGFTISETGAVTMDEATRKTVLTAWQAKKQETVTHPFLGEKVTAGLLVHLQARLLARHLRGDLDVWPPLLWK</sequence>
<keyword evidence="3 10" id="KW-0255">Endonuclease</keyword>
<keyword evidence="5 10" id="KW-0460">Magnesium</keyword>
<dbReference type="NCBIfam" id="TIGR00287">
    <property type="entry name" value="cas1"/>
    <property type="match status" value="1"/>
</dbReference>
<comment type="subunit">
    <text evidence="9 10">Homodimer, forms a heterotetramer with a Cas2 homodimer.</text>
</comment>
<dbReference type="PANTHER" id="PTHR34353">
    <property type="entry name" value="CRISPR-ASSOCIATED ENDONUCLEASE CAS1 1"/>
    <property type="match status" value="1"/>
</dbReference>
<dbReference type="EC" id="3.1.-.-" evidence="10"/>
<proteinExistence type="inferred from homology"/>
<dbReference type="InterPro" id="IPR019856">
    <property type="entry name" value="CRISPR-assoc_Cas1_DVULG"/>
</dbReference>
<evidence type="ECO:0000256" key="6">
    <source>
        <dbReference type="ARBA" id="ARBA00023118"/>
    </source>
</evidence>
<dbReference type="GO" id="GO:0043571">
    <property type="term" value="P:maintenance of CRISPR repeat elements"/>
    <property type="evidence" value="ECO:0007669"/>
    <property type="project" value="UniProtKB-UniRule"/>
</dbReference>